<name>A0AC35GGY6_9BILA</name>
<protein>
    <submittedName>
        <fullName evidence="2">Transmembrane protein</fullName>
    </submittedName>
</protein>
<proteinExistence type="predicted"/>
<accession>A0AC35GGY6</accession>
<evidence type="ECO:0000313" key="1">
    <source>
        <dbReference type="Proteomes" id="UP000887580"/>
    </source>
</evidence>
<evidence type="ECO:0000313" key="2">
    <source>
        <dbReference type="WBParaSite" id="PS1159_v2.g4902.t1"/>
    </source>
</evidence>
<dbReference type="WBParaSite" id="PS1159_v2.g4902.t1">
    <property type="protein sequence ID" value="PS1159_v2.g4902.t1"/>
    <property type="gene ID" value="PS1159_v2.g4902"/>
</dbReference>
<dbReference type="Proteomes" id="UP000887580">
    <property type="component" value="Unplaced"/>
</dbReference>
<reference evidence="2" key="1">
    <citation type="submission" date="2022-11" db="UniProtKB">
        <authorList>
            <consortium name="WormBaseParasite"/>
        </authorList>
    </citation>
    <scope>IDENTIFICATION</scope>
</reference>
<sequence length="964" mass="110710">MTDSFKIQDNDFLFYTDDFQQQQQQCEHLTLTFIESIDEFLGQMIEPTDFICESLNTEASMLVYENLTNYRNSPITGYTVCKNYDEVKLKDYCEENGIPFENVKKDLKPGESIPEEILRGLLQIQTYQKFWAALKAKYLLDKKSIRDESFIDTTKVSPLTEQVIQQYVDKDYKFPEDHILEYPYVKEWEHLKCTKDIQSLLECFEMNNIIQKTEFAQLISKPSEATQTLNEPLTFNDIYAYGFSEETGKELLLILKENEILECYQDEKNFTLPPNFSLKKFEESLKKLPEWCSKITEKIMKKKFSYVFAYHELLVFGHLTAESFNQLPNKNDKTFITNLIHLGILESSNVNLGALEENIPNGNFYHKACSFSLKNNPCQHYYRALTAAQTTIKKTFSKSQHHKDIVSNASKEQIENVLREKAAALQKYENLDIQFVPIEDVLNNLKFDALKVKPIIHTLPYLIIPSEMKWSKKTIITLGVVGSGAAIQIAAGIGLVVATLGIGAFAGKFMVAEGKVHKFYHFGNIKQMFSGLSDAIFCAKGLWHGKTDNFLRYKMTSMAISVVLCGLTEPLKYIKAIPSILSRDAVSVIRKADIFVVSGGGSLLRTILPSFGEIKKCEKTKNLISEAINYTNCDVYGRLMLIIEGIFRNTEPLEITLAELYKKVGIQNTEKIFEKECIDFGRSADSVLISMSSFIVAEVSRNCISHSTLINYSGVISKIMASQKFQQLLTNVKDKFSISMTNIHETLKRRLEESSFEFEAEERIYEKELIKKVIETMKSRLHEKYKRLVEEKITRPLNERNNMDYQNKIRKIASTPKTAIESAQKNQNSSLNFDEQLIAKFKLEYLAKLETFLNSTKNAEIFAEFILTTPKNHQIGVNSIAKLLYFYKKRKVTVNITAEDKIFSNSFPNTPGDSIILKVVQEDSGKTLIDKLYEKVPEIQFKSYENFKADLIKVIEADIEFRNR</sequence>
<organism evidence="1 2">
    <name type="scientific">Panagrolaimus sp. PS1159</name>
    <dbReference type="NCBI Taxonomy" id="55785"/>
    <lineage>
        <taxon>Eukaryota</taxon>
        <taxon>Metazoa</taxon>
        <taxon>Ecdysozoa</taxon>
        <taxon>Nematoda</taxon>
        <taxon>Chromadorea</taxon>
        <taxon>Rhabditida</taxon>
        <taxon>Tylenchina</taxon>
        <taxon>Panagrolaimomorpha</taxon>
        <taxon>Panagrolaimoidea</taxon>
        <taxon>Panagrolaimidae</taxon>
        <taxon>Panagrolaimus</taxon>
    </lineage>
</organism>